<keyword evidence="3" id="KW-0804">Transcription</keyword>
<dbReference type="GO" id="GO:0003700">
    <property type="term" value="F:DNA-binding transcription factor activity"/>
    <property type="evidence" value="ECO:0007669"/>
    <property type="project" value="InterPro"/>
</dbReference>
<comment type="caution">
    <text evidence="6">The sequence shown here is derived from an EMBL/GenBank/DDBJ whole genome shotgun (WGS) entry which is preliminary data.</text>
</comment>
<evidence type="ECO:0000259" key="5">
    <source>
        <dbReference type="PROSITE" id="PS50949"/>
    </source>
</evidence>
<dbReference type="Gene3D" id="1.10.10.10">
    <property type="entry name" value="Winged helix-like DNA-binding domain superfamily/Winged helix DNA-binding domain"/>
    <property type="match status" value="1"/>
</dbReference>
<dbReference type="OrthoDB" id="9815654at2"/>
<dbReference type="InterPro" id="IPR008920">
    <property type="entry name" value="TF_FadR/GntR_C"/>
</dbReference>
<dbReference type="Pfam" id="PF07729">
    <property type="entry name" value="FCD"/>
    <property type="match status" value="1"/>
</dbReference>
<evidence type="ECO:0000313" key="6">
    <source>
        <dbReference type="EMBL" id="RII38442.1"/>
    </source>
</evidence>
<feature type="region of interest" description="Disordered" evidence="4">
    <location>
        <begin position="1"/>
        <end position="22"/>
    </location>
</feature>
<proteinExistence type="predicted"/>
<evidence type="ECO:0000256" key="1">
    <source>
        <dbReference type="ARBA" id="ARBA00023015"/>
    </source>
</evidence>
<dbReference type="Proteomes" id="UP000265848">
    <property type="component" value="Unassembled WGS sequence"/>
</dbReference>
<evidence type="ECO:0000256" key="4">
    <source>
        <dbReference type="SAM" id="MobiDB-lite"/>
    </source>
</evidence>
<dbReference type="SMART" id="SM00345">
    <property type="entry name" value="HTH_GNTR"/>
    <property type="match status" value="1"/>
</dbReference>
<gene>
    <name evidence="6" type="ORF">DL237_12890</name>
</gene>
<dbReference type="Gene3D" id="1.20.120.530">
    <property type="entry name" value="GntR ligand-binding domain-like"/>
    <property type="match status" value="1"/>
</dbReference>
<dbReference type="Pfam" id="PF00392">
    <property type="entry name" value="GntR"/>
    <property type="match status" value="1"/>
</dbReference>
<dbReference type="SMART" id="SM00895">
    <property type="entry name" value="FCD"/>
    <property type="match status" value="1"/>
</dbReference>
<dbReference type="RefSeq" id="WP_119399515.1">
    <property type="nucleotide sequence ID" value="NZ_QWJJ01000010.1"/>
</dbReference>
<evidence type="ECO:0000256" key="2">
    <source>
        <dbReference type="ARBA" id="ARBA00023125"/>
    </source>
</evidence>
<keyword evidence="1" id="KW-0805">Transcription regulation</keyword>
<protein>
    <submittedName>
        <fullName evidence="6">GntR family transcriptional regulator</fullName>
    </submittedName>
</protein>
<keyword evidence="7" id="KW-1185">Reference proteome</keyword>
<sequence>MNLQAARQGGGGARQGATGDAGAAAGLPAHEVVYRDLRARVLHGVLAPGQAVTIQGLTQDLGAGMTPVREALRRLMAEGALEFRGNRRISVPVLTASDVEQLRHARLALEPDLARRACLTARPQDIAALQAIDAKLDEAIRRGNVHGYLVENHHFHAHLNALAGAPILWGLVEGLWLRFGPSLRVVCGQFGTRNLPDMHKDLIDAMKMGNAEAAAMAMAGDVEQGMEMIAQAL</sequence>
<dbReference type="EMBL" id="QWJJ01000010">
    <property type="protein sequence ID" value="RII38442.1"/>
    <property type="molecule type" value="Genomic_DNA"/>
</dbReference>
<dbReference type="AlphaFoldDB" id="A0A399J3F5"/>
<dbReference type="InterPro" id="IPR036390">
    <property type="entry name" value="WH_DNA-bd_sf"/>
</dbReference>
<dbReference type="SUPFAM" id="SSF46785">
    <property type="entry name" value="Winged helix' DNA-binding domain"/>
    <property type="match status" value="1"/>
</dbReference>
<dbReference type="InterPro" id="IPR000524">
    <property type="entry name" value="Tscrpt_reg_HTH_GntR"/>
</dbReference>
<dbReference type="InterPro" id="IPR036388">
    <property type="entry name" value="WH-like_DNA-bd_sf"/>
</dbReference>
<dbReference type="PROSITE" id="PS50949">
    <property type="entry name" value="HTH_GNTR"/>
    <property type="match status" value="1"/>
</dbReference>
<name>A0A399J3F5_9RHOB</name>
<organism evidence="6 7">
    <name type="scientific">Pseudooceanicola sediminis</name>
    <dbReference type="NCBI Taxonomy" id="2211117"/>
    <lineage>
        <taxon>Bacteria</taxon>
        <taxon>Pseudomonadati</taxon>
        <taxon>Pseudomonadota</taxon>
        <taxon>Alphaproteobacteria</taxon>
        <taxon>Rhodobacterales</taxon>
        <taxon>Paracoccaceae</taxon>
        <taxon>Pseudooceanicola</taxon>
    </lineage>
</organism>
<dbReference type="SUPFAM" id="SSF48008">
    <property type="entry name" value="GntR ligand-binding domain-like"/>
    <property type="match status" value="1"/>
</dbReference>
<feature type="domain" description="HTH gntR-type" evidence="5">
    <location>
        <begin position="27"/>
        <end position="94"/>
    </location>
</feature>
<evidence type="ECO:0000313" key="7">
    <source>
        <dbReference type="Proteomes" id="UP000265848"/>
    </source>
</evidence>
<dbReference type="PANTHER" id="PTHR43537:SF39">
    <property type="entry name" value="HTH-TYPE TRANSCRIPTIONAL REGULATOR MCBR"/>
    <property type="match status" value="1"/>
</dbReference>
<accession>A0A399J3F5</accession>
<keyword evidence="2" id="KW-0238">DNA-binding</keyword>
<dbReference type="InterPro" id="IPR011711">
    <property type="entry name" value="GntR_C"/>
</dbReference>
<dbReference type="PANTHER" id="PTHR43537">
    <property type="entry name" value="TRANSCRIPTIONAL REGULATOR, GNTR FAMILY"/>
    <property type="match status" value="1"/>
</dbReference>
<evidence type="ECO:0000256" key="3">
    <source>
        <dbReference type="ARBA" id="ARBA00023163"/>
    </source>
</evidence>
<reference evidence="6 7" key="1">
    <citation type="submission" date="2018-08" db="EMBL/GenBank/DDBJ databases">
        <title>Pseudooceanicola sediminis CY03 in the family Rhodobacteracea.</title>
        <authorList>
            <person name="Zhang Y.-J."/>
        </authorList>
    </citation>
    <scope>NUCLEOTIDE SEQUENCE [LARGE SCALE GENOMIC DNA]</scope>
    <source>
        <strain evidence="6 7">CY03</strain>
    </source>
</reference>
<dbReference type="GO" id="GO:0003677">
    <property type="term" value="F:DNA binding"/>
    <property type="evidence" value="ECO:0007669"/>
    <property type="project" value="UniProtKB-KW"/>
</dbReference>